<protein>
    <submittedName>
        <fullName evidence="1">Uncharacterized protein</fullName>
    </submittedName>
</protein>
<reference evidence="1" key="1">
    <citation type="submission" date="2018-07" db="EMBL/GenBank/DDBJ databases">
        <title>Annotation of Aphanomyces astaci genome assembly.</title>
        <authorList>
            <person name="Studholme D.J."/>
        </authorList>
    </citation>
    <scope>NUCLEOTIDE SEQUENCE [LARGE SCALE GENOMIC DNA]</scope>
    <source>
        <strain evidence="1">Pc</strain>
    </source>
</reference>
<evidence type="ECO:0000313" key="2">
    <source>
        <dbReference type="Proteomes" id="UP000284702"/>
    </source>
</evidence>
<dbReference type="Proteomes" id="UP000284702">
    <property type="component" value="Unassembled WGS sequence"/>
</dbReference>
<evidence type="ECO:0000313" key="1">
    <source>
        <dbReference type="EMBL" id="RQM19048.1"/>
    </source>
</evidence>
<dbReference type="AlphaFoldDB" id="A0A425CPV3"/>
<dbReference type="VEuPathDB" id="FungiDB:H257_06732"/>
<gene>
    <name evidence="1" type="ORF">B5M09_010894</name>
</gene>
<comment type="caution">
    <text evidence="1">The sequence shown here is derived from an EMBL/GenBank/DDBJ whole genome shotgun (WGS) entry which is preliminary data.</text>
</comment>
<accession>A0A425CPV3</accession>
<organism evidence="1 2">
    <name type="scientific">Aphanomyces astaci</name>
    <name type="common">Crayfish plague agent</name>
    <dbReference type="NCBI Taxonomy" id="112090"/>
    <lineage>
        <taxon>Eukaryota</taxon>
        <taxon>Sar</taxon>
        <taxon>Stramenopiles</taxon>
        <taxon>Oomycota</taxon>
        <taxon>Saprolegniomycetes</taxon>
        <taxon>Saprolegniales</taxon>
        <taxon>Verrucalvaceae</taxon>
        <taxon>Aphanomyces</taxon>
    </lineage>
</organism>
<keyword evidence="2" id="KW-1185">Reference proteome</keyword>
<name>A0A425CPV3_APHAT</name>
<proteinExistence type="predicted"/>
<sequence length="211" mass="23343">MSQRKRKHAERSTPAEPGDDIIALRIVNSTRKQYEGTLARLARWVEKEHPECIQHGEIVLPISVSLCKVFLTYSSYKRNRAGVELVPQRFNSNAAISGFSAGYKRKIAELRSTGQHRLTEGKSPMSSRAHDGQCTCCHPGPLVDPAKKPFLLQVGVPEGKGVRLVEPTSTSKDFATRADQANFSKAKKVMLALLETSRRSEQEVTATDVPS</sequence>
<dbReference type="EMBL" id="MZMZ02004803">
    <property type="protein sequence ID" value="RQM19048.1"/>
    <property type="molecule type" value="Genomic_DNA"/>
</dbReference>